<keyword evidence="11" id="KW-0968">Cytoplasmic vesicle</keyword>
<keyword evidence="5" id="KW-0963">Cytoplasm</keyword>
<dbReference type="EMBL" id="CAAALY010016746">
    <property type="protein sequence ID" value="VEL13089.1"/>
    <property type="molecule type" value="Genomic_DNA"/>
</dbReference>
<dbReference type="GO" id="GO:0009306">
    <property type="term" value="P:protein secretion"/>
    <property type="evidence" value="ECO:0007669"/>
    <property type="project" value="TreeGrafter"/>
</dbReference>
<feature type="domain" description="Clathrin/coatomer adaptor adaptin-like N-terminal" evidence="12">
    <location>
        <begin position="33"/>
        <end position="554"/>
    </location>
</feature>
<evidence type="ECO:0000256" key="10">
    <source>
        <dbReference type="ARBA" id="ARBA00023136"/>
    </source>
</evidence>
<keyword evidence="7" id="KW-0931">ER-Golgi transport</keyword>
<keyword evidence="14" id="KW-1185">Reference proteome</keyword>
<dbReference type="Proteomes" id="UP000784294">
    <property type="component" value="Unassembled WGS sequence"/>
</dbReference>
<keyword evidence="6" id="KW-0677">Repeat</keyword>
<evidence type="ECO:0000256" key="8">
    <source>
        <dbReference type="ARBA" id="ARBA00022927"/>
    </source>
</evidence>
<keyword evidence="10" id="KW-0472">Membrane</keyword>
<dbReference type="GO" id="GO:0072384">
    <property type="term" value="P:organelle transport along microtubule"/>
    <property type="evidence" value="ECO:0007669"/>
    <property type="project" value="TreeGrafter"/>
</dbReference>
<comment type="similarity">
    <text evidence="3">Belongs to the COPG family.</text>
</comment>
<dbReference type="PANTHER" id="PTHR10261">
    <property type="entry name" value="COATOMER SUBUNIT GAMMA"/>
    <property type="match status" value="1"/>
</dbReference>
<evidence type="ECO:0000256" key="5">
    <source>
        <dbReference type="ARBA" id="ARBA00022490"/>
    </source>
</evidence>
<keyword evidence="8" id="KW-0653">Protein transport</keyword>
<proteinExistence type="inferred from homology"/>
<evidence type="ECO:0000256" key="2">
    <source>
        <dbReference type="ARBA" id="ARBA00004347"/>
    </source>
</evidence>
<dbReference type="FunFam" id="1.25.10.10:FF:000071">
    <property type="entry name" value="Coatomer subunit gamma"/>
    <property type="match status" value="1"/>
</dbReference>
<evidence type="ECO:0000313" key="14">
    <source>
        <dbReference type="Proteomes" id="UP000784294"/>
    </source>
</evidence>
<dbReference type="InterPro" id="IPR002553">
    <property type="entry name" value="Clathrin/coatomer_adapt-like_N"/>
</dbReference>
<name>A0A3S5ACU3_9PLAT</name>
<keyword evidence="4" id="KW-0813">Transport</keyword>
<evidence type="ECO:0000313" key="13">
    <source>
        <dbReference type="EMBL" id="VEL13089.1"/>
    </source>
</evidence>
<keyword evidence="9" id="KW-0333">Golgi apparatus</keyword>
<evidence type="ECO:0000256" key="6">
    <source>
        <dbReference type="ARBA" id="ARBA00022737"/>
    </source>
</evidence>
<protein>
    <recommendedName>
        <fullName evidence="12">Clathrin/coatomer adaptor adaptin-like N-terminal domain-containing protein</fullName>
    </recommendedName>
</protein>
<evidence type="ECO:0000256" key="9">
    <source>
        <dbReference type="ARBA" id="ARBA00023034"/>
    </source>
</evidence>
<dbReference type="GO" id="GO:0006886">
    <property type="term" value="P:intracellular protein transport"/>
    <property type="evidence" value="ECO:0007669"/>
    <property type="project" value="InterPro"/>
</dbReference>
<evidence type="ECO:0000256" key="3">
    <source>
        <dbReference type="ARBA" id="ARBA00010720"/>
    </source>
</evidence>
<sequence length="657" mass="73695">MVASSIAFMRRSMGFGQAYLQLEKTTVIQEVTGLARTFNEAPLNPRRCIRILTKILVILSRGEKLTKNEATDTFFAMTKLFQSNHQNLRRMVYLVIKELSSLADDVIIVTSSLTKDMTGSELAFRGPAIRALCKITDATMIQSVERYLKQAIVDKSATIASSVLVSSIHLMRIAPGVVRRWTNEIIEASSSSKMMVQYHALGLLYLVRKSDRLAVTKLIQKFTRSPLRSPYAHCLLVSSLITILTQIQVRIVAKQLEEEGISNNPSLFEFLESTLCMKAEMVVYEAARSIVSLRDVTAKEIAPAVSVLQSFCSSHKPVMRYAAVRTLSAVATRHPAAVTACNLDLENMIADSNRSIATLAITTLLKTGAENNVDRLLKHICSFMAEITDEFKVVVLESIRLLATKYPRKYAVLLNFLSGLLRDTSGYTFKKAVVLAMESIIKDIPEAKSLGLLQLCEFIEDCEHMKLTQRILYLIGREGPYLNRPRQFIRYIYNRVVLESAPVKCTATTALARFGAYNEELRPSILVLLQRIMLDEDDEVRDRATFYHYLLSSSELVSDKSIRNSYLLTDELHLSPSGLDRALLAYTQSPSAAEEAPFSLSSLPLASAEIQDQSSVVALVDQSYLNSHDVNGDERAYFKFTDAKIYYVKYQHLLSTH</sequence>
<dbReference type="GO" id="GO:0000139">
    <property type="term" value="C:Golgi membrane"/>
    <property type="evidence" value="ECO:0007669"/>
    <property type="project" value="UniProtKB-SubCell"/>
</dbReference>
<dbReference type="GO" id="GO:0006891">
    <property type="term" value="P:intra-Golgi vesicle-mediated transport"/>
    <property type="evidence" value="ECO:0007669"/>
    <property type="project" value="TreeGrafter"/>
</dbReference>
<evidence type="ECO:0000256" key="4">
    <source>
        <dbReference type="ARBA" id="ARBA00022448"/>
    </source>
</evidence>
<dbReference type="GO" id="GO:0005793">
    <property type="term" value="C:endoplasmic reticulum-Golgi intermediate compartment"/>
    <property type="evidence" value="ECO:0007669"/>
    <property type="project" value="TreeGrafter"/>
</dbReference>
<evidence type="ECO:0000259" key="12">
    <source>
        <dbReference type="Pfam" id="PF01602"/>
    </source>
</evidence>
<evidence type="ECO:0000256" key="11">
    <source>
        <dbReference type="ARBA" id="ARBA00023329"/>
    </source>
</evidence>
<dbReference type="InterPro" id="IPR011989">
    <property type="entry name" value="ARM-like"/>
</dbReference>
<comment type="caution">
    <text evidence="13">The sequence shown here is derived from an EMBL/GenBank/DDBJ whole genome shotgun (WGS) entry which is preliminary data.</text>
</comment>
<evidence type="ECO:0000256" key="7">
    <source>
        <dbReference type="ARBA" id="ARBA00022892"/>
    </source>
</evidence>
<dbReference type="GO" id="GO:0006888">
    <property type="term" value="P:endoplasmic reticulum to Golgi vesicle-mediated transport"/>
    <property type="evidence" value="ECO:0007669"/>
    <property type="project" value="TreeGrafter"/>
</dbReference>
<dbReference type="SUPFAM" id="SSF48371">
    <property type="entry name" value="ARM repeat"/>
    <property type="match status" value="1"/>
</dbReference>
<dbReference type="Pfam" id="PF01602">
    <property type="entry name" value="Adaptin_N"/>
    <property type="match status" value="1"/>
</dbReference>
<evidence type="ECO:0000256" key="1">
    <source>
        <dbReference type="ARBA" id="ARBA00004255"/>
    </source>
</evidence>
<reference evidence="13" key="1">
    <citation type="submission" date="2018-11" db="EMBL/GenBank/DDBJ databases">
        <authorList>
            <consortium name="Pathogen Informatics"/>
        </authorList>
    </citation>
    <scope>NUCLEOTIDE SEQUENCE</scope>
</reference>
<dbReference type="Gene3D" id="1.25.10.10">
    <property type="entry name" value="Leucine-rich Repeat Variant"/>
    <property type="match status" value="1"/>
</dbReference>
<dbReference type="GO" id="GO:0005783">
    <property type="term" value="C:endoplasmic reticulum"/>
    <property type="evidence" value="ECO:0007669"/>
    <property type="project" value="TreeGrafter"/>
</dbReference>
<dbReference type="AlphaFoldDB" id="A0A3S5ACU3"/>
<dbReference type="PIRSF" id="PIRSF037093">
    <property type="entry name" value="Coatomer_gamma_subunit"/>
    <property type="match status" value="1"/>
</dbReference>
<dbReference type="InterPro" id="IPR017106">
    <property type="entry name" value="Coatomer_gsu"/>
</dbReference>
<comment type="subcellular location">
    <subcellularLocation>
        <location evidence="2">Cytoplasmic vesicle</location>
        <location evidence="2">COPI-coated vesicle membrane</location>
        <topology evidence="2">Peripheral membrane protein</topology>
        <orientation evidence="2">Cytoplasmic side</orientation>
    </subcellularLocation>
    <subcellularLocation>
        <location evidence="1">Golgi apparatus membrane</location>
        <topology evidence="1">Peripheral membrane protein</topology>
        <orientation evidence="1">Cytoplasmic side</orientation>
    </subcellularLocation>
</comment>
<dbReference type="OrthoDB" id="1074925at2759"/>
<organism evidence="13 14">
    <name type="scientific">Protopolystoma xenopodis</name>
    <dbReference type="NCBI Taxonomy" id="117903"/>
    <lineage>
        <taxon>Eukaryota</taxon>
        <taxon>Metazoa</taxon>
        <taxon>Spiralia</taxon>
        <taxon>Lophotrochozoa</taxon>
        <taxon>Platyhelminthes</taxon>
        <taxon>Monogenea</taxon>
        <taxon>Polyopisthocotylea</taxon>
        <taxon>Polystomatidea</taxon>
        <taxon>Polystomatidae</taxon>
        <taxon>Protopolystoma</taxon>
    </lineage>
</organism>
<gene>
    <name evidence="13" type="ORF">PXEA_LOCUS6529</name>
</gene>
<dbReference type="GO" id="GO:0030126">
    <property type="term" value="C:COPI vesicle coat"/>
    <property type="evidence" value="ECO:0007669"/>
    <property type="project" value="TreeGrafter"/>
</dbReference>
<dbReference type="InterPro" id="IPR016024">
    <property type="entry name" value="ARM-type_fold"/>
</dbReference>
<accession>A0A3S5ACU3</accession>
<dbReference type="PANTHER" id="PTHR10261:SF0">
    <property type="entry name" value="COATOMER SUBUNIT GAMMA-2"/>
    <property type="match status" value="1"/>
</dbReference>